<evidence type="ECO:0000256" key="4">
    <source>
        <dbReference type="ARBA" id="ARBA00022643"/>
    </source>
</evidence>
<dbReference type="Gene3D" id="3.40.109.10">
    <property type="entry name" value="NADH Oxidase"/>
    <property type="match status" value="1"/>
</dbReference>
<dbReference type="AlphaFoldDB" id="A0A1V4FKF1"/>
<feature type="domain" description="Nitroreductase" evidence="6">
    <location>
        <begin position="8"/>
        <end position="195"/>
    </location>
</feature>
<sequence length="218" mass="24794">MCHLQDAINQRHSIRQFTNKPVEKKMITKIVELAQRAPSWVNSQPWQVYCAMGDTLQAIKNAYRDQDIAGNQGNSDLPVMSREDWAPQTQDNMKQWRHGIVHHFANFDEAHEKMTNASNTLYDSPVILYITIPKASPDWSIFDAGLFAENIMLAATAYGLGTIPTYNSVRFSAILHQTLNVPDDERFIVGISLGYSADTTINSYHSERRPVNEILHFN</sequence>
<dbReference type="Pfam" id="PF00881">
    <property type="entry name" value="Nitroreductase"/>
    <property type="match status" value="1"/>
</dbReference>
<gene>
    <name evidence="7" type="ORF">B5D07_07365</name>
</gene>
<evidence type="ECO:0000313" key="7">
    <source>
        <dbReference type="EMBL" id="OPG88101.1"/>
    </source>
</evidence>
<dbReference type="SUPFAM" id="SSF55469">
    <property type="entry name" value="FMN-dependent nitroreductase-like"/>
    <property type="match status" value="1"/>
</dbReference>
<dbReference type="InterPro" id="IPR029479">
    <property type="entry name" value="Nitroreductase"/>
</dbReference>
<evidence type="ECO:0000256" key="3">
    <source>
        <dbReference type="ARBA" id="ARBA00022630"/>
    </source>
</evidence>
<protein>
    <submittedName>
        <fullName evidence="7">Nitroreductase</fullName>
    </submittedName>
</protein>
<organism evidence="7 8">
    <name type="scientific">Limosilactobacillus reuteri</name>
    <name type="common">Lactobacillus reuteri</name>
    <dbReference type="NCBI Taxonomy" id="1598"/>
    <lineage>
        <taxon>Bacteria</taxon>
        <taxon>Bacillati</taxon>
        <taxon>Bacillota</taxon>
        <taxon>Bacilli</taxon>
        <taxon>Lactobacillales</taxon>
        <taxon>Lactobacillaceae</taxon>
        <taxon>Limosilactobacillus</taxon>
    </lineage>
</organism>
<name>A0A1V4FKF1_LIMRT</name>
<dbReference type="PANTHER" id="PTHR43673">
    <property type="entry name" value="NAD(P)H NITROREDUCTASE YDGI-RELATED"/>
    <property type="match status" value="1"/>
</dbReference>
<comment type="cofactor">
    <cofactor evidence="1">
        <name>FMN</name>
        <dbReference type="ChEBI" id="CHEBI:58210"/>
    </cofactor>
</comment>
<dbReference type="GO" id="GO:0016491">
    <property type="term" value="F:oxidoreductase activity"/>
    <property type="evidence" value="ECO:0007669"/>
    <property type="project" value="UniProtKB-KW"/>
</dbReference>
<reference evidence="7 8" key="1">
    <citation type="submission" date="2017-03" db="EMBL/GenBank/DDBJ databases">
        <title>Antibiotic resistance of probiotic microorganisms.</title>
        <authorList>
            <person name="Sanudo A.I."/>
            <person name="Olivares M."/>
            <person name="Banuelos O."/>
        </authorList>
    </citation>
    <scope>NUCLEOTIDE SEQUENCE [LARGE SCALE GENOMIC DNA]</scope>
    <source>
        <strain evidence="7 8">CECT8605</strain>
    </source>
</reference>
<dbReference type="RefSeq" id="WP_079376144.1">
    <property type="nucleotide sequence ID" value="NZ_MWVS01000082.1"/>
</dbReference>
<evidence type="ECO:0000259" key="6">
    <source>
        <dbReference type="Pfam" id="PF00881"/>
    </source>
</evidence>
<comment type="caution">
    <text evidence="7">The sequence shown here is derived from an EMBL/GenBank/DDBJ whole genome shotgun (WGS) entry which is preliminary data.</text>
</comment>
<keyword evidence="3" id="KW-0285">Flavoprotein</keyword>
<dbReference type="CDD" id="cd02136">
    <property type="entry name" value="PnbA_NfnB-like"/>
    <property type="match status" value="1"/>
</dbReference>
<proteinExistence type="inferred from homology"/>
<dbReference type="InterPro" id="IPR000415">
    <property type="entry name" value="Nitroreductase-like"/>
</dbReference>
<dbReference type="EMBL" id="MWVS01000082">
    <property type="protein sequence ID" value="OPG88101.1"/>
    <property type="molecule type" value="Genomic_DNA"/>
</dbReference>
<dbReference type="Proteomes" id="UP000189795">
    <property type="component" value="Unassembled WGS sequence"/>
</dbReference>
<comment type="similarity">
    <text evidence="2">Belongs to the nitroreductase family.</text>
</comment>
<keyword evidence="4" id="KW-0288">FMN</keyword>
<evidence type="ECO:0000256" key="1">
    <source>
        <dbReference type="ARBA" id="ARBA00001917"/>
    </source>
</evidence>
<dbReference type="PANTHER" id="PTHR43673:SF2">
    <property type="entry name" value="NITROREDUCTASE"/>
    <property type="match status" value="1"/>
</dbReference>
<evidence type="ECO:0000256" key="2">
    <source>
        <dbReference type="ARBA" id="ARBA00007118"/>
    </source>
</evidence>
<keyword evidence="5" id="KW-0560">Oxidoreductase</keyword>
<evidence type="ECO:0000256" key="5">
    <source>
        <dbReference type="ARBA" id="ARBA00023002"/>
    </source>
</evidence>
<accession>A0A1V4FKF1</accession>
<evidence type="ECO:0000313" key="8">
    <source>
        <dbReference type="Proteomes" id="UP000189795"/>
    </source>
</evidence>